<organism evidence="1 2">
    <name type="scientific">Planobispora siamensis</name>
    <dbReference type="NCBI Taxonomy" id="936338"/>
    <lineage>
        <taxon>Bacteria</taxon>
        <taxon>Bacillati</taxon>
        <taxon>Actinomycetota</taxon>
        <taxon>Actinomycetes</taxon>
        <taxon>Streptosporangiales</taxon>
        <taxon>Streptosporangiaceae</taxon>
        <taxon>Planobispora</taxon>
    </lineage>
</organism>
<dbReference type="AlphaFoldDB" id="A0A8J3WJZ8"/>
<evidence type="ECO:0000313" key="2">
    <source>
        <dbReference type="Proteomes" id="UP000619788"/>
    </source>
</evidence>
<reference evidence="1 2" key="1">
    <citation type="submission" date="2021-01" db="EMBL/GenBank/DDBJ databases">
        <title>Whole genome shotgun sequence of Planobispora siamensis NBRC 107568.</title>
        <authorList>
            <person name="Komaki H."/>
            <person name="Tamura T."/>
        </authorList>
    </citation>
    <scope>NUCLEOTIDE SEQUENCE [LARGE SCALE GENOMIC DNA]</scope>
    <source>
        <strain evidence="1 2">NBRC 107568</strain>
    </source>
</reference>
<gene>
    <name evidence="1" type="ORF">Psi01_18020</name>
</gene>
<dbReference type="RefSeq" id="WP_204063483.1">
    <property type="nucleotide sequence ID" value="NZ_BOOJ01000017.1"/>
</dbReference>
<comment type="caution">
    <text evidence="1">The sequence shown here is derived from an EMBL/GenBank/DDBJ whole genome shotgun (WGS) entry which is preliminary data.</text>
</comment>
<protein>
    <submittedName>
        <fullName evidence="1">Uncharacterized protein</fullName>
    </submittedName>
</protein>
<dbReference type="Proteomes" id="UP000619788">
    <property type="component" value="Unassembled WGS sequence"/>
</dbReference>
<name>A0A8J3WJZ8_9ACTN</name>
<keyword evidence="2" id="KW-1185">Reference proteome</keyword>
<evidence type="ECO:0000313" key="1">
    <source>
        <dbReference type="EMBL" id="GIH91172.1"/>
    </source>
</evidence>
<dbReference type="EMBL" id="BOOJ01000017">
    <property type="protein sequence ID" value="GIH91172.1"/>
    <property type="molecule type" value="Genomic_DNA"/>
</dbReference>
<accession>A0A8J3WJZ8</accession>
<proteinExistence type="predicted"/>
<sequence>MNSLMEAAAALLRHHRHQRDLLALTRLQAALLARGLRAEWRDNNSALLIWRTDPDLPVLVAMSYGCSHYCWRWRDDEHRHPVGDSDGAARVLAELLGS</sequence>